<protein>
    <recommendedName>
        <fullName evidence="4">LAGLIDADG homing endonuclease</fullName>
    </recommendedName>
</protein>
<dbReference type="EMBL" id="JBDODL010001321">
    <property type="protein sequence ID" value="MES1921407.1"/>
    <property type="molecule type" value="Genomic_DNA"/>
</dbReference>
<keyword evidence="1" id="KW-0812">Transmembrane</keyword>
<keyword evidence="1" id="KW-1133">Transmembrane helix</keyword>
<keyword evidence="1" id="KW-0472">Membrane</keyword>
<evidence type="ECO:0000313" key="3">
    <source>
        <dbReference type="Proteomes" id="UP001439008"/>
    </source>
</evidence>
<accession>A0ABV2AP10</accession>
<organism evidence="2 3">
    <name type="scientific">Bonamia ostreae</name>
    <dbReference type="NCBI Taxonomy" id="126728"/>
    <lineage>
        <taxon>Eukaryota</taxon>
        <taxon>Sar</taxon>
        <taxon>Rhizaria</taxon>
        <taxon>Endomyxa</taxon>
        <taxon>Ascetosporea</taxon>
        <taxon>Haplosporida</taxon>
        <taxon>Bonamia</taxon>
    </lineage>
</organism>
<evidence type="ECO:0000313" key="2">
    <source>
        <dbReference type="EMBL" id="MES1921407.1"/>
    </source>
</evidence>
<proteinExistence type="predicted"/>
<keyword evidence="3" id="KW-1185">Reference proteome</keyword>
<feature type="transmembrane region" description="Helical" evidence="1">
    <location>
        <begin position="82"/>
        <end position="106"/>
    </location>
</feature>
<comment type="caution">
    <text evidence="2">The sequence shown here is derived from an EMBL/GenBank/DDBJ whole genome shotgun (WGS) entry which is preliminary data.</text>
</comment>
<name>A0ABV2AP10_9EUKA</name>
<gene>
    <name evidence="2" type="ORF">MHBO_002938</name>
</gene>
<evidence type="ECO:0000256" key="1">
    <source>
        <dbReference type="SAM" id="Phobius"/>
    </source>
</evidence>
<dbReference type="Proteomes" id="UP001439008">
    <property type="component" value="Unassembled WGS sequence"/>
</dbReference>
<reference evidence="2 3" key="1">
    <citation type="journal article" date="2024" name="BMC Biol.">
        <title>Comparative genomics of Ascetosporea gives new insight into the evolutionary basis for animal parasitism in Rhizaria.</title>
        <authorList>
            <person name="Hiltunen Thoren M."/>
            <person name="Onut-Brannstrom I."/>
            <person name="Alfjorden A."/>
            <person name="Peckova H."/>
            <person name="Swords F."/>
            <person name="Hooper C."/>
            <person name="Holzer A.S."/>
            <person name="Bass D."/>
            <person name="Burki F."/>
        </authorList>
    </citation>
    <scope>NUCLEOTIDE SEQUENCE [LARGE SCALE GENOMIC DNA]</scope>
    <source>
        <strain evidence="2">20-A016</strain>
    </source>
</reference>
<sequence length="109" mass="12543">MTVYLTKTILGGFGLTLTAQKIKNTNKNYMMSKVESHDPILVSTETRNSIEKFLNYIRNGSLIMTYVRFLRDTKDFVIKSKYFIPFVSFAAVIFVFTVISITVQLVRSK</sequence>
<evidence type="ECO:0008006" key="4">
    <source>
        <dbReference type="Google" id="ProtNLM"/>
    </source>
</evidence>